<reference evidence="3" key="1">
    <citation type="submission" date="2023-06" db="EMBL/GenBank/DDBJ databases">
        <title>Draft genome of Marssonina rosae.</title>
        <authorList>
            <person name="Cheng Q."/>
        </authorList>
    </citation>
    <scope>NUCLEOTIDE SEQUENCE</scope>
    <source>
        <strain evidence="3">R4</strain>
    </source>
</reference>
<evidence type="ECO:0000313" key="4">
    <source>
        <dbReference type="Proteomes" id="UP001285354"/>
    </source>
</evidence>
<organism evidence="3 4">
    <name type="scientific">Diplocarpon rosae</name>
    <dbReference type="NCBI Taxonomy" id="946125"/>
    <lineage>
        <taxon>Eukaryota</taxon>
        <taxon>Fungi</taxon>
        <taxon>Dikarya</taxon>
        <taxon>Ascomycota</taxon>
        <taxon>Pezizomycotina</taxon>
        <taxon>Leotiomycetes</taxon>
        <taxon>Helotiales</taxon>
        <taxon>Drepanopezizaceae</taxon>
        <taxon>Diplocarpon</taxon>
    </lineage>
</organism>
<dbReference type="InterPro" id="IPR057229">
    <property type="entry name" value="DUF7907"/>
</dbReference>
<name>A0AAD9SW37_9HELO</name>
<dbReference type="Proteomes" id="UP001285354">
    <property type="component" value="Unassembled WGS sequence"/>
</dbReference>
<evidence type="ECO:0000256" key="1">
    <source>
        <dbReference type="SAM" id="SignalP"/>
    </source>
</evidence>
<dbReference type="AlphaFoldDB" id="A0AAD9SW37"/>
<gene>
    <name evidence="3" type="ORF">QTJ16_005789</name>
</gene>
<sequence length="187" mass="20267">MISARNLILAFAVLGSLASAAPAENVPRQAFVPGTLNSTREFYVTMKVISGVHLRKYNGWQIETYHTGAGLADPVFNITGTRAFLNNTQLQFDANLFPFSLIANVGDTNYARWEPTSIGAGYGTAGFVDAGSKGIITNNAEFGGWLVCEWYHGVNLPQLFQLIKGFNAPDDGYPATCATVKLIAKWI</sequence>
<dbReference type="EMBL" id="JAUBYV010000009">
    <property type="protein sequence ID" value="KAK2624596.1"/>
    <property type="molecule type" value="Genomic_DNA"/>
</dbReference>
<keyword evidence="1" id="KW-0732">Signal</keyword>
<feature type="domain" description="DUF7907" evidence="2">
    <location>
        <begin position="40"/>
        <end position="185"/>
    </location>
</feature>
<proteinExistence type="predicted"/>
<accession>A0AAD9SW37</accession>
<feature type="signal peptide" evidence="1">
    <location>
        <begin position="1"/>
        <end position="23"/>
    </location>
</feature>
<comment type="caution">
    <text evidence="3">The sequence shown here is derived from an EMBL/GenBank/DDBJ whole genome shotgun (WGS) entry which is preliminary data.</text>
</comment>
<evidence type="ECO:0000313" key="3">
    <source>
        <dbReference type="EMBL" id="KAK2624596.1"/>
    </source>
</evidence>
<keyword evidence="4" id="KW-1185">Reference proteome</keyword>
<dbReference type="Pfam" id="PF25484">
    <property type="entry name" value="DUF7907"/>
    <property type="match status" value="1"/>
</dbReference>
<protein>
    <recommendedName>
        <fullName evidence="2">DUF7907 domain-containing protein</fullName>
    </recommendedName>
</protein>
<feature type="chain" id="PRO_5041926466" description="DUF7907 domain-containing protein" evidence="1">
    <location>
        <begin position="24"/>
        <end position="187"/>
    </location>
</feature>
<evidence type="ECO:0000259" key="2">
    <source>
        <dbReference type="Pfam" id="PF25484"/>
    </source>
</evidence>